<sequence>MYRRKKQWTIAGGVLLAVIFSCIWFIWLPSSHPSPIPSRQAMLAEIRKHSFGVEAQEIVDVISLDDRHVYAPYISKEGSYGQSFWRWDRNQWVMGGILDKGEPYVWELDGKPSKQYIVYHVDPQDEVGMLKYHLLRGVHYQITDGWQRYTPSVQMSISVPVQERRYGAIPVPNDWIRVMEEEARINRSERSSDIFGWMASSAQVRIVWHAYDRKGKETFAEHSVNGSSYWDGGLALRFISSINESELEVSPSP</sequence>
<dbReference type="RefSeq" id="WP_192024956.1">
    <property type="nucleotide sequence ID" value="NZ_JACYTN010000005.1"/>
</dbReference>
<keyword evidence="3" id="KW-1185">Reference proteome</keyword>
<dbReference type="EMBL" id="JACYTN010000005">
    <property type="protein sequence ID" value="MBD8498571.1"/>
    <property type="molecule type" value="Genomic_DNA"/>
</dbReference>
<name>A0ABR9AWR1_9BACL</name>
<evidence type="ECO:0000256" key="1">
    <source>
        <dbReference type="SAM" id="Phobius"/>
    </source>
</evidence>
<proteinExistence type="predicted"/>
<evidence type="ECO:0000313" key="3">
    <source>
        <dbReference type="Proteomes" id="UP000634529"/>
    </source>
</evidence>
<dbReference type="PROSITE" id="PS51257">
    <property type="entry name" value="PROKAR_LIPOPROTEIN"/>
    <property type="match status" value="1"/>
</dbReference>
<keyword evidence="1" id="KW-0812">Transmembrane</keyword>
<gene>
    <name evidence="2" type="ORF">IFO66_09700</name>
</gene>
<keyword evidence="1" id="KW-0472">Membrane</keyword>
<dbReference type="Proteomes" id="UP000634529">
    <property type="component" value="Unassembled WGS sequence"/>
</dbReference>
<evidence type="ECO:0000313" key="2">
    <source>
        <dbReference type="EMBL" id="MBD8498571.1"/>
    </source>
</evidence>
<comment type="caution">
    <text evidence="2">The sequence shown here is derived from an EMBL/GenBank/DDBJ whole genome shotgun (WGS) entry which is preliminary data.</text>
</comment>
<keyword evidence="1" id="KW-1133">Transmembrane helix</keyword>
<accession>A0ABR9AWR1</accession>
<organism evidence="2 3">
    <name type="scientific">Paenibacillus arenosi</name>
    <dbReference type="NCBI Taxonomy" id="2774142"/>
    <lineage>
        <taxon>Bacteria</taxon>
        <taxon>Bacillati</taxon>
        <taxon>Bacillota</taxon>
        <taxon>Bacilli</taxon>
        <taxon>Bacillales</taxon>
        <taxon>Paenibacillaceae</taxon>
        <taxon>Paenibacillus</taxon>
    </lineage>
</organism>
<reference evidence="2 3" key="1">
    <citation type="submission" date="2020-09" db="EMBL/GenBank/DDBJ databases">
        <title>Paenibacillus sp. CAU 1523 isolated from sand of Haeundae Beach.</title>
        <authorList>
            <person name="Kim W."/>
        </authorList>
    </citation>
    <scope>NUCLEOTIDE SEQUENCE [LARGE SCALE GENOMIC DNA]</scope>
    <source>
        <strain evidence="2 3">CAU 1523</strain>
    </source>
</reference>
<feature type="transmembrane region" description="Helical" evidence="1">
    <location>
        <begin position="7"/>
        <end position="27"/>
    </location>
</feature>
<protein>
    <submittedName>
        <fullName evidence="2">Uncharacterized protein</fullName>
    </submittedName>
</protein>